<reference evidence="1 2" key="1">
    <citation type="submission" date="2024-09" db="EMBL/GenBank/DDBJ databases">
        <title>Chromosome-scale assembly of Riccia sorocarpa.</title>
        <authorList>
            <person name="Paukszto L."/>
        </authorList>
    </citation>
    <scope>NUCLEOTIDE SEQUENCE [LARGE SCALE GENOMIC DNA]</scope>
    <source>
        <strain evidence="1">LP-2024</strain>
        <tissue evidence="1">Aerial parts of the thallus</tissue>
    </source>
</reference>
<evidence type="ECO:0000313" key="1">
    <source>
        <dbReference type="EMBL" id="KAL3681484.1"/>
    </source>
</evidence>
<keyword evidence="2" id="KW-1185">Reference proteome</keyword>
<dbReference type="Proteomes" id="UP001633002">
    <property type="component" value="Unassembled WGS sequence"/>
</dbReference>
<evidence type="ECO:0000313" key="2">
    <source>
        <dbReference type="Proteomes" id="UP001633002"/>
    </source>
</evidence>
<gene>
    <name evidence="1" type="ORF">R1sor_024440</name>
</gene>
<sequence length="144" mass="16135">MEFTLDLIFIFKISSVIVWQYDDLLPLDEGLRARPHPQLQSWHERLALEREFLALEPEAETGAGAAEAVARYCNRIASMTGSRTLRRQERLALEREFLALEPEAETGAGAGGWGWRWSGTFLVRESNLQGGPSTPASLASRYLS</sequence>
<dbReference type="AlphaFoldDB" id="A0ABD3GWK7"/>
<comment type="caution">
    <text evidence="1">The sequence shown here is derived from an EMBL/GenBank/DDBJ whole genome shotgun (WGS) entry which is preliminary data.</text>
</comment>
<organism evidence="1 2">
    <name type="scientific">Riccia sorocarpa</name>
    <dbReference type="NCBI Taxonomy" id="122646"/>
    <lineage>
        <taxon>Eukaryota</taxon>
        <taxon>Viridiplantae</taxon>
        <taxon>Streptophyta</taxon>
        <taxon>Embryophyta</taxon>
        <taxon>Marchantiophyta</taxon>
        <taxon>Marchantiopsida</taxon>
        <taxon>Marchantiidae</taxon>
        <taxon>Marchantiales</taxon>
        <taxon>Ricciaceae</taxon>
        <taxon>Riccia</taxon>
    </lineage>
</organism>
<accession>A0ABD3GWK7</accession>
<dbReference type="EMBL" id="JBJQOH010000007">
    <property type="protein sequence ID" value="KAL3681484.1"/>
    <property type="molecule type" value="Genomic_DNA"/>
</dbReference>
<proteinExistence type="predicted"/>
<protein>
    <submittedName>
        <fullName evidence="1">Uncharacterized protein</fullName>
    </submittedName>
</protein>
<name>A0ABD3GWK7_9MARC</name>